<dbReference type="SUPFAM" id="SSF51569">
    <property type="entry name" value="Aldolase"/>
    <property type="match status" value="1"/>
</dbReference>
<dbReference type="InterPro" id="IPR013785">
    <property type="entry name" value="Aldolase_TIM"/>
</dbReference>
<feature type="active site" description="Proton donor" evidence="1">
    <location>
        <position position="88"/>
    </location>
</feature>
<dbReference type="GO" id="GO:0004332">
    <property type="term" value="F:fructose-bisphosphate aldolase activity"/>
    <property type="evidence" value="ECO:0007669"/>
    <property type="project" value="UniProtKB-EC"/>
</dbReference>
<dbReference type="CDD" id="cd00947">
    <property type="entry name" value="TBP_aldolase_IIB"/>
    <property type="match status" value="1"/>
</dbReference>
<dbReference type="EC" id="4.1.2.13" evidence="3"/>
<dbReference type="Gene3D" id="3.20.20.70">
    <property type="entry name" value="Aldolase class I"/>
    <property type="match status" value="1"/>
</dbReference>
<dbReference type="GeneID" id="19271526"/>
<keyword evidence="5" id="KW-1185">Reference proteome</keyword>
<name>W3X8J5_PESFW</name>
<dbReference type="Pfam" id="PF01116">
    <property type="entry name" value="F_bP_aldolase"/>
    <property type="match status" value="1"/>
</dbReference>
<dbReference type="GO" id="GO:0008270">
    <property type="term" value="F:zinc ion binding"/>
    <property type="evidence" value="ECO:0007669"/>
    <property type="project" value="UniProtKB-UniRule"/>
</dbReference>
<dbReference type="eggNOG" id="KOG4153">
    <property type="taxonomic scope" value="Eukaryota"/>
</dbReference>
<protein>
    <recommendedName>
        <fullName evidence="3">Fructose-bisphosphate aldolase</fullName>
        <shortName evidence="3">FBP aldolase</shortName>
        <ecNumber evidence="3">4.1.2.13</ecNumber>
    </recommendedName>
</protein>
<evidence type="ECO:0000256" key="3">
    <source>
        <dbReference type="RuleBase" id="RU366023"/>
    </source>
</evidence>
<dbReference type="InterPro" id="IPR000771">
    <property type="entry name" value="FBA_II"/>
</dbReference>
<dbReference type="AlphaFoldDB" id="W3X8J5"/>
<evidence type="ECO:0000313" key="5">
    <source>
        <dbReference type="Proteomes" id="UP000030651"/>
    </source>
</evidence>
<keyword evidence="2 3" id="KW-0862">Zinc</keyword>
<dbReference type="HOGENOM" id="CLU_040088_4_0_1"/>
<comment type="cofactor">
    <cofactor evidence="2 3">
        <name>Zn(2+)</name>
        <dbReference type="ChEBI" id="CHEBI:29105"/>
    </cofactor>
    <text evidence="2 3">Binds 2 Zn(2+) ions per subunit. One is catalytic and the other provides a structural contribution.</text>
</comment>
<evidence type="ECO:0000256" key="2">
    <source>
        <dbReference type="PIRSR" id="PIRSR001359-3"/>
    </source>
</evidence>
<sequence>MAEFKDWKKLNKTIQILEAAEKGGYGVIAAIAYNIEHILGFVRAAEKAKSPIIIQFFPWAITFSDGLLVRTAADAAKRASVPVAIHLDHAQDENVIKRAADDLPFDSIMVDMSHFDKEENVKKTARWVQYCHDRHIATEAEPGRIEGGEDGVMDTAGLEASKTTPEEVDDFINTGVDALAPAFGNVHGEYGPQGPDLDFVSIKNQVGGRVRLVLHGTNGFSAETMSQCIAAGVSKINVNRLVLDDYYAHLRSEVCNLSHTSLIEQGVDKVIKQTMQWMEICGSVGKATIEC</sequence>
<keyword evidence="3" id="KW-0456">Lyase</keyword>
<evidence type="ECO:0000313" key="4">
    <source>
        <dbReference type="EMBL" id="ETS81511.1"/>
    </source>
</evidence>
<gene>
    <name evidence="4" type="ORF">PFICI_06513</name>
</gene>
<organism evidence="4 5">
    <name type="scientific">Pestalotiopsis fici (strain W106-1 / CGMCC3.15140)</name>
    <dbReference type="NCBI Taxonomy" id="1229662"/>
    <lineage>
        <taxon>Eukaryota</taxon>
        <taxon>Fungi</taxon>
        <taxon>Dikarya</taxon>
        <taxon>Ascomycota</taxon>
        <taxon>Pezizomycotina</taxon>
        <taxon>Sordariomycetes</taxon>
        <taxon>Xylariomycetidae</taxon>
        <taxon>Amphisphaeriales</taxon>
        <taxon>Sporocadaceae</taxon>
        <taxon>Pestalotiopsis</taxon>
    </lineage>
</organism>
<reference evidence="5" key="1">
    <citation type="journal article" date="2015" name="BMC Genomics">
        <title>Genomic and transcriptomic analysis of the endophytic fungus Pestalotiopsis fici reveals its lifestyle and high potential for synthesis of natural products.</title>
        <authorList>
            <person name="Wang X."/>
            <person name="Zhang X."/>
            <person name="Liu L."/>
            <person name="Xiang M."/>
            <person name="Wang W."/>
            <person name="Sun X."/>
            <person name="Che Y."/>
            <person name="Guo L."/>
            <person name="Liu G."/>
            <person name="Guo L."/>
            <person name="Wang C."/>
            <person name="Yin W.B."/>
            <person name="Stadler M."/>
            <person name="Zhang X."/>
            <person name="Liu X."/>
        </authorList>
    </citation>
    <scope>NUCLEOTIDE SEQUENCE [LARGE SCALE GENOMIC DNA]</scope>
    <source>
        <strain evidence="5">W106-1 / CGMCC3.15140</strain>
    </source>
</reference>
<dbReference type="InParanoid" id="W3X8J5"/>
<dbReference type="OrthoDB" id="2558351at2759"/>
<dbReference type="PANTHER" id="PTHR30304:SF0">
    <property type="entry name" value="D-TAGATOSE-1,6-BISPHOSPHATE ALDOLASE SUBUNIT GATY-RELATED"/>
    <property type="match status" value="1"/>
</dbReference>
<dbReference type="KEGG" id="pfy:PFICI_06513"/>
<dbReference type="UniPathway" id="UPA00109">
    <property type="reaction ID" value="UER00183"/>
</dbReference>
<feature type="binding site" evidence="2">
    <location>
        <position position="187"/>
    </location>
    <ligand>
        <name>Zn(2+)</name>
        <dbReference type="ChEBI" id="CHEBI:29105"/>
        <label>1</label>
        <note>catalytic</note>
    </ligand>
</feature>
<comment type="catalytic activity">
    <reaction evidence="3">
        <text>beta-D-fructose 1,6-bisphosphate = D-glyceraldehyde 3-phosphate + dihydroxyacetone phosphate</text>
        <dbReference type="Rhea" id="RHEA:14729"/>
        <dbReference type="ChEBI" id="CHEBI:32966"/>
        <dbReference type="ChEBI" id="CHEBI:57642"/>
        <dbReference type="ChEBI" id="CHEBI:59776"/>
        <dbReference type="EC" id="4.1.2.13"/>
    </reaction>
</comment>
<feature type="binding site" evidence="2">
    <location>
        <position position="215"/>
    </location>
    <ligand>
        <name>Zn(2+)</name>
        <dbReference type="ChEBI" id="CHEBI:29105"/>
        <label>1</label>
        <note>catalytic</note>
    </ligand>
</feature>
<comment type="function">
    <text evidence="3">Catalyzes the aldol condensation of dihydroxyacetone phosphate (DHAP or glycerone-phosphate) with glyceraldehyde 3-phosphate (G3P) to form fructose 1,6-bisphosphate (FBP) in gluconeogenesis and the reverse reaction in glycolysis.</text>
</comment>
<dbReference type="GO" id="GO:0006096">
    <property type="term" value="P:glycolytic process"/>
    <property type="evidence" value="ECO:0007669"/>
    <property type="project" value="UniProtKB-UniPathway"/>
</dbReference>
<dbReference type="EMBL" id="KI912112">
    <property type="protein sequence ID" value="ETS81511.1"/>
    <property type="molecule type" value="Genomic_DNA"/>
</dbReference>
<feature type="binding site" evidence="2">
    <location>
        <position position="111"/>
    </location>
    <ligand>
        <name>Zn(2+)</name>
        <dbReference type="ChEBI" id="CHEBI:29105"/>
        <label>2</label>
    </ligand>
</feature>
<feature type="binding site" evidence="2">
    <location>
        <position position="89"/>
    </location>
    <ligand>
        <name>Zn(2+)</name>
        <dbReference type="ChEBI" id="CHEBI:29105"/>
        <label>1</label>
        <note>catalytic</note>
    </ligand>
</feature>
<feature type="binding site" evidence="2">
    <location>
        <position position="141"/>
    </location>
    <ligand>
        <name>Zn(2+)</name>
        <dbReference type="ChEBI" id="CHEBI:29105"/>
        <label>2</label>
    </ligand>
</feature>
<dbReference type="Proteomes" id="UP000030651">
    <property type="component" value="Unassembled WGS sequence"/>
</dbReference>
<evidence type="ECO:0000256" key="1">
    <source>
        <dbReference type="PIRSR" id="PIRSR001359-1"/>
    </source>
</evidence>
<keyword evidence="2 3" id="KW-0479">Metal-binding</keyword>
<comment type="similarity">
    <text evidence="3">Belongs to the class II fructose-bisphosphate aldolase family.</text>
</comment>
<dbReference type="RefSeq" id="XP_007833285.1">
    <property type="nucleotide sequence ID" value="XM_007835094.1"/>
</dbReference>
<dbReference type="STRING" id="1229662.W3X8J5"/>
<keyword evidence="3" id="KW-0324">Glycolysis</keyword>
<dbReference type="OMA" id="WMEICGS"/>
<proteinExistence type="inferred from homology"/>
<dbReference type="PIRSF" id="PIRSF001359">
    <property type="entry name" value="F_bP_aldolase_II"/>
    <property type="match status" value="1"/>
</dbReference>
<accession>W3X8J5</accession>
<dbReference type="PANTHER" id="PTHR30304">
    <property type="entry name" value="D-TAGATOSE-1,6-BISPHOSPHATE ALDOLASE"/>
    <property type="match status" value="1"/>
</dbReference>
<comment type="pathway">
    <text evidence="3">Carbohydrate degradation; glycolysis; D-glyceraldehyde 3-phosphate and glycerone phosphate from D-glucose: step 4/4.</text>
</comment>
<dbReference type="InterPro" id="IPR050246">
    <property type="entry name" value="Class_II_FBP_aldolase"/>
</dbReference>